<evidence type="ECO:0000313" key="2">
    <source>
        <dbReference type="EMBL" id="MXQ83534.1"/>
    </source>
</evidence>
<gene>
    <name evidence="2" type="ORF">E5288_WYG014662</name>
</gene>
<proteinExistence type="predicted"/>
<dbReference type="AlphaFoldDB" id="A0A6B0R6S8"/>
<accession>A0A6B0R6S8</accession>
<feature type="region of interest" description="Disordered" evidence="1">
    <location>
        <begin position="84"/>
        <end position="124"/>
    </location>
</feature>
<dbReference type="EMBL" id="VBQZ03000017">
    <property type="protein sequence ID" value="MXQ83534.1"/>
    <property type="molecule type" value="Genomic_DNA"/>
</dbReference>
<keyword evidence="3" id="KW-1185">Reference proteome</keyword>
<comment type="caution">
    <text evidence="2">The sequence shown here is derived from an EMBL/GenBank/DDBJ whole genome shotgun (WGS) entry which is preliminary data.</text>
</comment>
<dbReference type="Proteomes" id="UP000322234">
    <property type="component" value="Unassembled WGS sequence"/>
</dbReference>
<protein>
    <submittedName>
        <fullName evidence="2">Uncharacterized protein</fullName>
    </submittedName>
</protein>
<reference evidence="2" key="1">
    <citation type="submission" date="2019-10" db="EMBL/GenBank/DDBJ databases">
        <title>The sequence and de novo assembly of the wild yak genome.</title>
        <authorList>
            <person name="Liu Y."/>
        </authorList>
    </citation>
    <scope>NUCLEOTIDE SEQUENCE [LARGE SCALE GENOMIC DNA]</scope>
    <source>
        <strain evidence="2">WY2019</strain>
    </source>
</reference>
<organism evidence="2 3">
    <name type="scientific">Bos mutus</name>
    <name type="common">wild yak</name>
    <dbReference type="NCBI Taxonomy" id="72004"/>
    <lineage>
        <taxon>Eukaryota</taxon>
        <taxon>Metazoa</taxon>
        <taxon>Chordata</taxon>
        <taxon>Craniata</taxon>
        <taxon>Vertebrata</taxon>
        <taxon>Euteleostomi</taxon>
        <taxon>Mammalia</taxon>
        <taxon>Eutheria</taxon>
        <taxon>Laurasiatheria</taxon>
        <taxon>Artiodactyla</taxon>
        <taxon>Ruminantia</taxon>
        <taxon>Pecora</taxon>
        <taxon>Bovidae</taxon>
        <taxon>Bovinae</taxon>
        <taxon>Bos</taxon>
    </lineage>
</organism>
<evidence type="ECO:0000313" key="3">
    <source>
        <dbReference type="Proteomes" id="UP000322234"/>
    </source>
</evidence>
<evidence type="ECO:0000256" key="1">
    <source>
        <dbReference type="SAM" id="MobiDB-lite"/>
    </source>
</evidence>
<sequence length="172" mass="18793">MQVWGPFPLHPCPETPYGITWTWDPPQGPRHVSAEQRKLTLGQGYRHPRTAASVNSDRFIAHSFMGTKTLPRLVMGHAIAVSSEDNSGNTSPLHSGLQSRHHFGGTGKGLTAAPRGTKKDTQPLASSPLNMGCVYSVGLEQYCEAEKADSLLVICKKVEDLTDIINKLEYVI</sequence>
<feature type="compositionally biased region" description="Polar residues" evidence="1">
    <location>
        <begin position="84"/>
        <end position="98"/>
    </location>
</feature>
<name>A0A6B0R6S8_9CETA</name>